<organism evidence="1 2">
    <name type="scientific">Mycolicibacterium obuense</name>
    <dbReference type="NCBI Taxonomy" id="1807"/>
    <lineage>
        <taxon>Bacteria</taxon>
        <taxon>Bacillati</taxon>
        <taxon>Actinomycetota</taxon>
        <taxon>Actinomycetes</taxon>
        <taxon>Mycobacteriales</taxon>
        <taxon>Mycobacteriaceae</taxon>
        <taxon>Mycolicibacterium</taxon>
    </lineage>
</organism>
<dbReference type="SUPFAM" id="SSF52540">
    <property type="entry name" value="P-loop containing nucleoside triphosphate hydrolases"/>
    <property type="match status" value="1"/>
</dbReference>
<dbReference type="EC" id="2.7.1.71" evidence="1"/>
<dbReference type="EMBL" id="JYNU01000006">
    <property type="protein sequence ID" value="KMO80013.1"/>
    <property type="molecule type" value="Genomic_DNA"/>
</dbReference>
<dbReference type="PATRIC" id="fig|1807.14.peg.1152"/>
<reference evidence="1 2" key="1">
    <citation type="journal article" date="2015" name="Genome Biol. Evol.">
        <title>Characterization of Three Mycobacterium spp. with Potential Use in Bioremediation by Genome Sequencing and Comparative Genomics.</title>
        <authorList>
            <person name="Das S."/>
            <person name="Pettersson B.M."/>
            <person name="Behra P.R."/>
            <person name="Ramesh M."/>
            <person name="Dasgupta S."/>
            <person name="Bhattacharya A."/>
            <person name="Kirsebom L.A."/>
        </authorList>
    </citation>
    <scope>NUCLEOTIDE SEQUENCE [LARGE SCALE GENOMIC DNA]</scope>
    <source>
        <strain evidence="1 2">DSM 44075</strain>
    </source>
</reference>
<dbReference type="InterPro" id="IPR027417">
    <property type="entry name" value="P-loop_NTPase"/>
</dbReference>
<evidence type="ECO:0000313" key="1">
    <source>
        <dbReference type="EMBL" id="KMO80013.1"/>
    </source>
</evidence>
<name>A0A0J6WDJ4_9MYCO</name>
<sequence length="159" mass="17211">MRDHAAILITGMSGVGKTTALDGLSRQGFATVDTDEGDWIEVADGEPLWREPLLAALLSRPRPAALFVAGTVANQGVFYDRFDAVVLLSAPSAIAFQRIAERTNNPFGKSDSERRQIARDMAEIEPLLRQAATHEIVTVCPPEEVIGELVVISRTVSNP</sequence>
<protein>
    <submittedName>
        <fullName evidence="1">Shikimate kinase</fullName>
        <ecNumber evidence="1">2.7.1.71</ecNumber>
    </submittedName>
</protein>
<dbReference type="GO" id="GO:0004765">
    <property type="term" value="F:shikimate kinase activity"/>
    <property type="evidence" value="ECO:0007669"/>
    <property type="project" value="UniProtKB-EC"/>
</dbReference>
<dbReference type="AlphaFoldDB" id="A0A0J6WDJ4"/>
<dbReference type="Gene3D" id="3.40.50.300">
    <property type="entry name" value="P-loop containing nucleotide triphosphate hydrolases"/>
    <property type="match status" value="1"/>
</dbReference>
<comment type="caution">
    <text evidence="1">The sequence shown here is derived from an EMBL/GenBank/DDBJ whole genome shotgun (WGS) entry which is preliminary data.</text>
</comment>
<dbReference type="RefSeq" id="WP_236693986.1">
    <property type="nucleotide sequence ID" value="NZ_JYNU01000006.1"/>
</dbReference>
<keyword evidence="1" id="KW-0418">Kinase</keyword>
<accession>A0A0J6WDJ4</accession>
<gene>
    <name evidence="1" type="primary">aroK_2</name>
    <name evidence="1" type="ORF">MOBUDSM44075_01146</name>
</gene>
<evidence type="ECO:0000313" key="2">
    <source>
        <dbReference type="Proteomes" id="UP000036313"/>
    </source>
</evidence>
<proteinExistence type="predicted"/>
<dbReference type="Pfam" id="PF13238">
    <property type="entry name" value="AAA_18"/>
    <property type="match status" value="1"/>
</dbReference>
<dbReference type="Proteomes" id="UP000036313">
    <property type="component" value="Unassembled WGS sequence"/>
</dbReference>
<keyword evidence="1" id="KW-0808">Transferase</keyword>